<comment type="caution">
    <text evidence="2">The sequence shown here is derived from an EMBL/GenBank/DDBJ whole genome shotgun (WGS) entry which is preliminary data.</text>
</comment>
<feature type="transmembrane region" description="Helical" evidence="1">
    <location>
        <begin position="12"/>
        <end position="32"/>
    </location>
</feature>
<dbReference type="EMBL" id="AAHMLI010000034">
    <property type="protein sequence ID" value="EBX8630051.1"/>
    <property type="molecule type" value="Genomic_DNA"/>
</dbReference>
<keyword evidence="1" id="KW-1133">Transmembrane helix</keyword>
<feature type="transmembrane region" description="Helical" evidence="1">
    <location>
        <begin position="68"/>
        <end position="90"/>
    </location>
</feature>
<name>A0A5W7RZ09_SALET</name>
<gene>
    <name evidence="2" type="ORF">DTU03_21480</name>
</gene>
<reference evidence="2" key="1">
    <citation type="submission" date="2018-07" db="EMBL/GenBank/DDBJ databases">
        <authorList>
            <person name="Ashton P.M."/>
            <person name="Dallman T."/>
            <person name="Nair S."/>
            <person name="De Pinna E."/>
            <person name="Peters T."/>
            <person name="Grant K."/>
        </authorList>
    </citation>
    <scope>NUCLEOTIDE SEQUENCE</scope>
    <source>
        <strain evidence="2">242348</strain>
    </source>
</reference>
<accession>A0A5W7RZ09</accession>
<evidence type="ECO:0000313" key="2">
    <source>
        <dbReference type="EMBL" id="EBX8630051.1"/>
    </source>
</evidence>
<sequence length="96" mass="11456">MSILTFILKTVFIYILSCAIAFFVLWMTGIILDIENIAWTIYEYLHSHYGLYEDIYKYDFNPVLGDVLIIWMLILPASLTFIISIMIKYITKRRYK</sequence>
<evidence type="ECO:0000256" key="1">
    <source>
        <dbReference type="SAM" id="Phobius"/>
    </source>
</evidence>
<dbReference type="AlphaFoldDB" id="A0A5W7RZ09"/>
<proteinExistence type="predicted"/>
<protein>
    <submittedName>
        <fullName evidence="2">Uncharacterized protein</fullName>
    </submittedName>
</protein>
<keyword evidence="1" id="KW-0812">Transmembrane</keyword>
<organism evidence="2">
    <name type="scientific">Salmonella enterica subsp. enterica serovar Kintambo</name>
    <dbReference type="NCBI Taxonomy" id="1192730"/>
    <lineage>
        <taxon>Bacteria</taxon>
        <taxon>Pseudomonadati</taxon>
        <taxon>Pseudomonadota</taxon>
        <taxon>Gammaproteobacteria</taxon>
        <taxon>Enterobacterales</taxon>
        <taxon>Enterobacteriaceae</taxon>
        <taxon>Salmonella</taxon>
    </lineage>
</organism>
<keyword evidence="1" id="KW-0472">Membrane</keyword>